<dbReference type="Gene3D" id="3.60.15.10">
    <property type="entry name" value="Ribonuclease Z/Hydroxyacylglutathione hydrolase-like"/>
    <property type="match status" value="1"/>
</dbReference>
<feature type="domain" description="Metallo-beta-lactamase" evidence="1">
    <location>
        <begin position="30"/>
        <end position="220"/>
    </location>
</feature>
<evidence type="ECO:0000259" key="1">
    <source>
        <dbReference type="SMART" id="SM00849"/>
    </source>
</evidence>
<comment type="caution">
    <text evidence="2">The sequence shown here is derived from an EMBL/GenBank/DDBJ whole genome shotgun (WGS) entry which is preliminary data.</text>
</comment>
<name>A0ABR3XYE1_9EURO</name>
<dbReference type="CDD" id="cd07739">
    <property type="entry name" value="metallo-hydrolase-like_MBL-fold"/>
    <property type="match status" value="1"/>
</dbReference>
<organism evidence="2 3">
    <name type="scientific">Paecilomyces lecythidis</name>
    <dbReference type="NCBI Taxonomy" id="3004212"/>
    <lineage>
        <taxon>Eukaryota</taxon>
        <taxon>Fungi</taxon>
        <taxon>Dikarya</taxon>
        <taxon>Ascomycota</taxon>
        <taxon>Pezizomycotina</taxon>
        <taxon>Eurotiomycetes</taxon>
        <taxon>Eurotiomycetidae</taxon>
        <taxon>Eurotiales</taxon>
        <taxon>Thermoascaceae</taxon>
        <taxon>Paecilomyces</taxon>
    </lineage>
</organism>
<dbReference type="InterPro" id="IPR001279">
    <property type="entry name" value="Metallo-B-lactamas"/>
</dbReference>
<evidence type="ECO:0000313" key="3">
    <source>
        <dbReference type="Proteomes" id="UP001583193"/>
    </source>
</evidence>
<dbReference type="InterPro" id="IPR036866">
    <property type="entry name" value="RibonucZ/Hydroxyglut_hydro"/>
</dbReference>
<dbReference type="Proteomes" id="UP001583193">
    <property type="component" value="Unassembled WGS sequence"/>
</dbReference>
<keyword evidence="3" id="KW-1185">Reference proteome</keyword>
<accession>A0ABR3XYE1</accession>
<protein>
    <recommendedName>
        <fullName evidence="1">Metallo-beta-lactamase domain-containing protein</fullName>
    </recommendedName>
</protein>
<dbReference type="SUPFAM" id="SSF56281">
    <property type="entry name" value="Metallo-hydrolase/oxidoreductase"/>
    <property type="match status" value="1"/>
</dbReference>
<dbReference type="EMBL" id="JAVDPF010000008">
    <property type="protein sequence ID" value="KAL1881026.1"/>
    <property type="molecule type" value="Genomic_DNA"/>
</dbReference>
<proteinExistence type="predicted"/>
<dbReference type="PANTHER" id="PTHR42951:SF14">
    <property type="entry name" value="METALLO-BETA-LACTAMASE SUPERFAMILY PROTEIN"/>
    <property type="match status" value="1"/>
</dbReference>
<dbReference type="InterPro" id="IPR050855">
    <property type="entry name" value="NDM-1-like"/>
</dbReference>
<evidence type="ECO:0000313" key="2">
    <source>
        <dbReference type="EMBL" id="KAL1881026.1"/>
    </source>
</evidence>
<gene>
    <name evidence="2" type="ORF">Plec18167_003567</name>
</gene>
<dbReference type="Pfam" id="PF00753">
    <property type="entry name" value="Lactamase_B"/>
    <property type="match status" value="1"/>
</dbReference>
<reference evidence="2 3" key="1">
    <citation type="journal article" date="2024" name="IMA Fungus">
        <title>IMA Genome - F19 : A genome assembly and annotation guide to empower mycologists, including annotated draft genome sequences of Ceratocystis pirilliformis, Diaporthe australafricana, Fusarium ophioides, Paecilomyces lecythidis, and Sporothrix stenoceras.</title>
        <authorList>
            <person name="Aylward J."/>
            <person name="Wilson A.M."/>
            <person name="Visagie C.M."/>
            <person name="Spraker J."/>
            <person name="Barnes I."/>
            <person name="Buitendag C."/>
            <person name="Ceriani C."/>
            <person name="Del Mar Angel L."/>
            <person name="du Plessis D."/>
            <person name="Fuchs T."/>
            <person name="Gasser K."/>
            <person name="Kramer D."/>
            <person name="Li W."/>
            <person name="Munsamy K."/>
            <person name="Piso A."/>
            <person name="Price J.L."/>
            <person name="Sonnekus B."/>
            <person name="Thomas C."/>
            <person name="van der Nest A."/>
            <person name="van Dijk A."/>
            <person name="van Heerden A."/>
            <person name="van Vuuren N."/>
            <person name="Yilmaz N."/>
            <person name="Duong T.A."/>
            <person name="van der Merwe N.A."/>
            <person name="Wingfield M.J."/>
            <person name="Wingfield B.D."/>
        </authorList>
    </citation>
    <scope>NUCLEOTIDE SEQUENCE [LARGE SCALE GENOMIC DNA]</scope>
    <source>
        <strain evidence="2 3">CMW 18167</strain>
    </source>
</reference>
<dbReference type="PANTHER" id="PTHR42951">
    <property type="entry name" value="METALLO-BETA-LACTAMASE DOMAIN-CONTAINING"/>
    <property type="match status" value="1"/>
</dbReference>
<sequence length="291" mass="32723">MPSLLRADVWVSSRLPIAVQRDGQSSAWSPITCTLVHGDSEAVLVDTPISINQTEELIRWIEDVAPGKMLKYIYITHGHGDHWFGIPLIQRRWPQALAIATSATVAHSQGQLEPGIFDNVWSRFFPDQIYQPQKTAEPWPSNTFTMEDHEFRIVEVGHTDTHDTTVLYVPDINLVVAGDVVYGDVHQFFGEANTTSKRQEWLQALRTIESLNPQTVIAGHKRAGTVDGVFNIESTRKYILAFEDAVKTTSSPAELYQKMHDLFPTRVNPHAILSGAMAAFGKNPYEFKKKL</sequence>
<dbReference type="SMART" id="SM00849">
    <property type="entry name" value="Lactamase_B"/>
    <property type="match status" value="1"/>
</dbReference>